<dbReference type="RefSeq" id="WP_245612965.1">
    <property type="nucleotide sequence ID" value="NZ_AVFL01000001.1"/>
</dbReference>
<protein>
    <recommendedName>
        <fullName evidence="8 9">Phosphonoacetaldehyde hydrolase</fullName>
        <shortName evidence="9">Phosphonatase</shortName>
        <ecNumber evidence="8 9">3.11.1.1</ecNumber>
    </recommendedName>
    <alternativeName>
        <fullName evidence="9">Phosphonoacetaldehyde phosphonohydrolase</fullName>
    </alternativeName>
</protein>
<comment type="caution">
    <text evidence="10">The sequence shown here is derived from an EMBL/GenBank/DDBJ whole genome shotgun (WGS) entry which is preliminary data.</text>
</comment>
<dbReference type="Gene3D" id="1.10.150.240">
    <property type="entry name" value="Putative phosphatase, domain 2"/>
    <property type="match status" value="1"/>
</dbReference>
<evidence type="ECO:0000256" key="8">
    <source>
        <dbReference type="ARBA" id="ARBA00066472"/>
    </source>
</evidence>
<dbReference type="Gene3D" id="3.40.50.1000">
    <property type="entry name" value="HAD superfamily/HAD-like"/>
    <property type="match status" value="1"/>
</dbReference>
<dbReference type="FunFam" id="1.10.150.240:FF:000006">
    <property type="entry name" value="Phosphonoacetaldehyde hydrolase"/>
    <property type="match status" value="1"/>
</dbReference>
<evidence type="ECO:0000256" key="9">
    <source>
        <dbReference type="HAMAP-Rule" id="MF_01375"/>
    </source>
</evidence>
<comment type="similarity">
    <text evidence="9">Belongs to the HAD-like hydrolase superfamily. PhnX family.</text>
</comment>
<dbReference type="EMBL" id="AVFL01000001">
    <property type="protein sequence ID" value="EWY42557.1"/>
    <property type="molecule type" value="Genomic_DNA"/>
</dbReference>
<comment type="catalytic activity">
    <reaction evidence="6 9">
        <text>phosphonoacetaldehyde + H2O = acetaldehyde + phosphate + H(+)</text>
        <dbReference type="Rhea" id="RHEA:18905"/>
        <dbReference type="ChEBI" id="CHEBI:15343"/>
        <dbReference type="ChEBI" id="CHEBI:15377"/>
        <dbReference type="ChEBI" id="CHEBI:15378"/>
        <dbReference type="ChEBI" id="CHEBI:43474"/>
        <dbReference type="ChEBI" id="CHEBI:58383"/>
        <dbReference type="EC" id="3.11.1.1"/>
    </reaction>
</comment>
<dbReference type="Proteomes" id="UP000019486">
    <property type="component" value="Unassembled WGS sequence"/>
</dbReference>
<comment type="function">
    <text evidence="7 9">Involved in phosphonate degradation.</text>
</comment>
<dbReference type="SFLD" id="SFLDS00003">
    <property type="entry name" value="Haloacid_Dehalogenase"/>
    <property type="match status" value="1"/>
</dbReference>
<organism evidence="10 11">
    <name type="scientific">Skermanella stibiiresistens SB22</name>
    <dbReference type="NCBI Taxonomy" id="1385369"/>
    <lineage>
        <taxon>Bacteria</taxon>
        <taxon>Pseudomonadati</taxon>
        <taxon>Pseudomonadota</taxon>
        <taxon>Alphaproteobacteria</taxon>
        <taxon>Rhodospirillales</taxon>
        <taxon>Azospirillaceae</taxon>
        <taxon>Skermanella</taxon>
    </lineage>
</organism>
<dbReference type="NCBIfam" id="TIGR01422">
    <property type="entry name" value="phosphonatase"/>
    <property type="match status" value="1"/>
</dbReference>
<proteinExistence type="inferred from homology"/>
<dbReference type="EC" id="3.11.1.1" evidence="8 9"/>
<dbReference type="AlphaFoldDB" id="W9HCX5"/>
<evidence type="ECO:0000256" key="6">
    <source>
        <dbReference type="ARBA" id="ARBA00052005"/>
    </source>
</evidence>
<dbReference type="GO" id="GO:0000287">
    <property type="term" value="F:magnesium ion binding"/>
    <property type="evidence" value="ECO:0007669"/>
    <property type="project" value="UniProtKB-UniRule"/>
</dbReference>
<dbReference type="STRING" id="1385369.N825_01320"/>
<evidence type="ECO:0000256" key="4">
    <source>
        <dbReference type="ARBA" id="ARBA00022842"/>
    </source>
</evidence>
<evidence type="ECO:0000256" key="7">
    <source>
        <dbReference type="ARBA" id="ARBA00056573"/>
    </source>
</evidence>
<feature type="binding site" evidence="9">
    <location>
        <position position="190"/>
    </location>
    <ligand>
        <name>Mg(2+)</name>
        <dbReference type="ChEBI" id="CHEBI:18420"/>
    </ligand>
</feature>
<sequence>MMTKPYDGPVRAVILDWAGTVVDFGSRAPMGVFVQAFGTVGVTISVAEARVPMGLPKWDHIKAVGALPEVAKRWEGVHGRPMTDADVDDLYARFLPMNVAVVADHADLVPGARTTIADLRARGVKIGSTTGYSRPIMDALIPAAAARGYEPDCVVCAGDLPAGRPTPLMCYQNMIQLNVWPSAACVKVDDTAPGIEEGRNAGMWTVAVALTGNEMGLAVEELTALSEDELKVRRTAAYDRLRAAGAHYVIDGIGQLIPVIEDIERRLALGAVP</sequence>
<keyword evidence="4 9" id="KW-0460">Magnesium</keyword>
<dbReference type="InterPro" id="IPR006439">
    <property type="entry name" value="HAD-SF_hydro_IA"/>
</dbReference>
<comment type="subunit">
    <text evidence="1 9">Homodimer.</text>
</comment>
<dbReference type="GO" id="GO:0019700">
    <property type="term" value="P:organic phosphonate catabolic process"/>
    <property type="evidence" value="ECO:0007669"/>
    <property type="project" value="InterPro"/>
</dbReference>
<dbReference type="CDD" id="cd02586">
    <property type="entry name" value="HAD_PHN"/>
    <property type="match status" value="1"/>
</dbReference>
<dbReference type="InterPro" id="IPR023198">
    <property type="entry name" value="PGP-like_dom2"/>
</dbReference>
<gene>
    <name evidence="9" type="primary">phnX</name>
    <name evidence="10" type="ORF">N825_01320</name>
</gene>
<keyword evidence="5 9" id="KW-0704">Schiff base</keyword>
<reference evidence="10 11" key="1">
    <citation type="submission" date="2013-08" db="EMBL/GenBank/DDBJ databases">
        <title>The genome sequence of Skermanella stibiiresistens.</title>
        <authorList>
            <person name="Zhu W."/>
            <person name="Wang G."/>
        </authorList>
    </citation>
    <scope>NUCLEOTIDE SEQUENCE [LARGE SCALE GENOMIC DNA]</scope>
    <source>
        <strain evidence="10 11">SB22</strain>
    </source>
</reference>
<feature type="binding site" evidence="9">
    <location>
        <position position="18"/>
    </location>
    <ligand>
        <name>Mg(2+)</name>
        <dbReference type="ChEBI" id="CHEBI:18420"/>
    </ligand>
</feature>
<feature type="active site" description="Nucleophile" evidence="9">
    <location>
        <position position="16"/>
    </location>
</feature>
<comment type="cofactor">
    <cofactor evidence="9">
        <name>Mg(2+)</name>
        <dbReference type="ChEBI" id="CHEBI:18420"/>
    </cofactor>
    <text evidence="9">Binds 1 Mg(2+) ion per subunit.</text>
</comment>
<evidence type="ECO:0000256" key="2">
    <source>
        <dbReference type="ARBA" id="ARBA00022723"/>
    </source>
</evidence>
<name>W9HCX5_9PROT</name>
<dbReference type="HAMAP" id="MF_01375">
    <property type="entry name" value="PhnX"/>
    <property type="match status" value="1"/>
</dbReference>
<evidence type="ECO:0000256" key="1">
    <source>
        <dbReference type="ARBA" id="ARBA00011738"/>
    </source>
</evidence>
<dbReference type="PANTHER" id="PTHR43434">
    <property type="entry name" value="PHOSPHOGLYCOLATE PHOSPHATASE"/>
    <property type="match status" value="1"/>
</dbReference>
<evidence type="ECO:0000313" key="10">
    <source>
        <dbReference type="EMBL" id="EWY42557.1"/>
    </source>
</evidence>
<dbReference type="InterPro" id="IPR036412">
    <property type="entry name" value="HAD-like_sf"/>
</dbReference>
<feature type="active site" description="Schiff-base intermediate with substrate" evidence="9">
    <location>
        <position position="57"/>
    </location>
</feature>
<keyword evidence="11" id="KW-1185">Reference proteome</keyword>
<dbReference type="PANTHER" id="PTHR43434:SF19">
    <property type="entry name" value="PHOSPHONOACETALDEHYDE HYDROLASE"/>
    <property type="match status" value="1"/>
</dbReference>
<feature type="binding site" evidence="9">
    <location>
        <position position="16"/>
    </location>
    <ligand>
        <name>Mg(2+)</name>
        <dbReference type="ChEBI" id="CHEBI:18420"/>
    </ligand>
</feature>
<dbReference type="Pfam" id="PF00702">
    <property type="entry name" value="Hydrolase"/>
    <property type="match status" value="1"/>
</dbReference>
<dbReference type="NCBIfam" id="TIGR01509">
    <property type="entry name" value="HAD-SF-IA-v3"/>
    <property type="match status" value="1"/>
</dbReference>
<evidence type="ECO:0000256" key="3">
    <source>
        <dbReference type="ARBA" id="ARBA00022801"/>
    </source>
</evidence>
<accession>W9HCX5</accession>
<dbReference type="InterPro" id="IPR023214">
    <property type="entry name" value="HAD_sf"/>
</dbReference>
<evidence type="ECO:0000313" key="11">
    <source>
        <dbReference type="Proteomes" id="UP000019486"/>
    </source>
</evidence>
<dbReference type="InterPro" id="IPR006323">
    <property type="entry name" value="Phosphonoacetald_hydro"/>
</dbReference>
<evidence type="ECO:0000256" key="5">
    <source>
        <dbReference type="ARBA" id="ARBA00023270"/>
    </source>
</evidence>
<dbReference type="GO" id="GO:0006281">
    <property type="term" value="P:DNA repair"/>
    <property type="evidence" value="ECO:0007669"/>
    <property type="project" value="TreeGrafter"/>
</dbReference>
<dbReference type="SFLD" id="SFLDG01129">
    <property type="entry name" value="C1.5:_HAD__Beta-PGM__Phosphata"/>
    <property type="match status" value="1"/>
</dbReference>
<dbReference type="SUPFAM" id="SSF56784">
    <property type="entry name" value="HAD-like"/>
    <property type="match status" value="1"/>
</dbReference>
<dbReference type="GO" id="GO:0008967">
    <property type="term" value="F:phosphoglycolate phosphatase activity"/>
    <property type="evidence" value="ECO:0007669"/>
    <property type="project" value="TreeGrafter"/>
</dbReference>
<dbReference type="GO" id="GO:0050194">
    <property type="term" value="F:phosphonoacetaldehyde hydrolase activity"/>
    <property type="evidence" value="ECO:0007669"/>
    <property type="project" value="UniProtKB-UniRule"/>
</dbReference>
<dbReference type="GO" id="GO:0005829">
    <property type="term" value="C:cytosol"/>
    <property type="evidence" value="ECO:0007669"/>
    <property type="project" value="TreeGrafter"/>
</dbReference>
<dbReference type="InterPro" id="IPR050155">
    <property type="entry name" value="HAD-like_hydrolase_sf"/>
</dbReference>
<keyword evidence="3 9" id="KW-0378">Hydrolase</keyword>
<dbReference type="PATRIC" id="fig|1385369.3.peg.256"/>
<keyword evidence="2 9" id="KW-0479">Metal-binding</keyword>